<dbReference type="PANTHER" id="PTHR31366:SF2">
    <property type="entry name" value="UPF0739 PROTEIN C1ORF74"/>
    <property type="match status" value="1"/>
</dbReference>
<feature type="compositionally biased region" description="Basic and acidic residues" evidence="1">
    <location>
        <begin position="370"/>
        <end position="379"/>
    </location>
</feature>
<organism evidence="2 3">
    <name type="scientific">Brassica napus</name>
    <name type="common">Rape</name>
    <dbReference type="NCBI Taxonomy" id="3708"/>
    <lineage>
        <taxon>Eukaryota</taxon>
        <taxon>Viridiplantae</taxon>
        <taxon>Streptophyta</taxon>
        <taxon>Embryophyta</taxon>
        <taxon>Tracheophyta</taxon>
        <taxon>Spermatophyta</taxon>
        <taxon>Magnoliopsida</taxon>
        <taxon>eudicotyledons</taxon>
        <taxon>Gunneridae</taxon>
        <taxon>Pentapetalae</taxon>
        <taxon>rosids</taxon>
        <taxon>malvids</taxon>
        <taxon>Brassicales</taxon>
        <taxon>Brassicaceae</taxon>
        <taxon>Brassiceae</taxon>
        <taxon>Brassica</taxon>
    </lineage>
</organism>
<dbReference type="PANTHER" id="PTHR31366">
    <property type="entry name" value="UPF0739 PROTEIN C1ORF74"/>
    <property type="match status" value="1"/>
</dbReference>
<dbReference type="EMBL" id="JAGKQM010000004">
    <property type="protein sequence ID" value="KAH0928294.1"/>
    <property type="molecule type" value="Genomic_DNA"/>
</dbReference>
<evidence type="ECO:0000256" key="1">
    <source>
        <dbReference type="SAM" id="MobiDB-lite"/>
    </source>
</evidence>
<reference evidence="2 3" key="1">
    <citation type="submission" date="2021-05" db="EMBL/GenBank/DDBJ databases">
        <title>Genome Assembly of Synthetic Allotetraploid Brassica napus Reveals Homoeologous Exchanges between Subgenomes.</title>
        <authorList>
            <person name="Davis J.T."/>
        </authorList>
    </citation>
    <scope>NUCLEOTIDE SEQUENCE [LARGE SCALE GENOMIC DNA]</scope>
    <source>
        <strain evidence="3">cv. Da-Ae</strain>
        <tissue evidence="2">Seedling</tissue>
    </source>
</reference>
<gene>
    <name evidence="2" type="ORF">HID58_014021</name>
</gene>
<accession>A0ABQ8DG10</accession>
<proteinExistence type="predicted"/>
<dbReference type="Pfam" id="PF14953">
    <property type="entry name" value="DUF4504"/>
    <property type="match status" value="1"/>
</dbReference>
<keyword evidence="3" id="KW-1185">Reference proteome</keyword>
<comment type="caution">
    <text evidence="2">The sequence shown here is derived from an EMBL/GenBank/DDBJ whole genome shotgun (WGS) entry which is preliminary data.</text>
</comment>
<protein>
    <submittedName>
        <fullName evidence="2">Uncharacterized protein</fullName>
    </submittedName>
</protein>
<sequence length="379" mass="43204">MKEVILRNIEEEKASMEAPSSEEILQCMNSSLSQIKWRIKPSSKRRLDIDVLALCTGMRPVVMIDYGGKLPELQTRLLSLLELLQEALPVFKSLRVMVIEDMIYLINVRTLPKWLSSEPELFFVDLEQDPPQMVKQSKESDLGMQFRSIQKLFSSTFPLHGSNNDTTTALDEANSSLFIDLSCCLQDTKVTIPTLNGWLLDYPVVYLFGTDHIEDAIYNLSTKSLRIFKVLVQRNCATGEDSYSEELTSFSVPYDLSMEGSKELWAESFLERMSSRWEECKHIWRSLDLQVSECYPQAIESLNFRHCGKSWNCSFLGSCNGSTCICKPEHFSKTSFILTERSSTMLQSKAPTYESPAPVVSTASTWKGSTDPRKLYNHK</sequence>
<evidence type="ECO:0000313" key="3">
    <source>
        <dbReference type="Proteomes" id="UP000824890"/>
    </source>
</evidence>
<dbReference type="Proteomes" id="UP000824890">
    <property type="component" value="Unassembled WGS sequence"/>
</dbReference>
<dbReference type="InterPro" id="IPR027850">
    <property type="entry name" value="DUF4504"/>
</dbReference>
<evidence type="ECO:0000313" key="2">
    <source>
        <dbReference type="EMBL" id="KAH0928294.1"/>
    </source>
</evidence>
<name>A0ABQ8DG10_BRANA</name>
<feature type="region of interest" description="Disordered" evidence="1">
    <location>
        <begin position="354"/>
        <end position="379"/>
    </location>
</feature>